<accession>A0A8T0HZW3</accession>
<reference evidence="1" key="1">
    <citation type="submission" date="2020-06" db="EMBL/GenBank/DDBJ databases">
        <title>WGS assembly of Ceratodon purpureus strain R40.</title>
        <authorList>
            <person name="Carey S.B."/>
            <person name="Jenkins J."/>
            <person name="Shu S."/>
            <person name="Lovell J.T."/>
            <person name="Sreedasyam A."/>
            <person name="Maumus F."/>
            <person name="Tiley G.P."/>
            <person name="Fernandez-Pozo N."/>
            <person name="Barry K."/>
            <person name="Chen C."/>
            <person name="Wang M."/>
            <person name="Lipzen A."/>
            <person name="Daum C."/>
            <person name="Saski C.A."/>
            <person name="Payton A.C."/>
            <person name="Mcbreen J.C."/>
            <person name="Conrad R.E."/>
            <person name="Kollar L.M."/>
            <person name="Olsson S."/>
            <person name="Huttunen S."/>
            <person name="Landis J.B."/>
            <person name="Wickett N.J."/>
            <person name="Johnson M.G."/>
            <person name="Rensing S.A."/>
            <person name="Grimwood J."/>
            <person name="Schmutz J."/>
            <person name="Mcdaniel S.F."/>
        </authorList>
    </citation>
    <scope>NUCLEOTIDE SEQUENCE</scope>
    <source>
        <strain evidence="1">R40</strain>
    </source>
</reference>
<gene>
    <name evidence="1" type="ORF">KC19_5G102800</name>
</gene>
<organism evidence="1 2">
    <name type="scientific">Ceratodon purpureus</name>
    <name type="common">Fire moss</name>
    <name type="synonym">Dicranum purpureum</name>
    <dbReference type="NCBI Taxonomy" id="3225"/>
    <lineage>
        <taxon>Eukaryota</taxon>
        <taxon>Viridiplantae</taxon>
        <taxon>Streptophyta</taxon>
        <taxon>Embryophyta</taxon>
        <taxon>Bryophyta</taxon>
        <taxon>Bryophytina</taxon>
        <taxon>Bryopsida</taxon>
        <taxon>Dicranidae</taxon>
        <taxon>Pseudoditrichales</taxon>
        <taxon>Ditrichaceae</taxon>
        <taxon>Ceratodon</taxon>
    </lineage>
</organism>
<evidence type="ECO:0000313" key="2">
    <source>
        <dbReference type="Proteomes" id="UP000822688"/>
    </source>
</evidence>
<dbReference type="Gene3D" id="3.60.40.10">
    <property type="entry name" value="PPM-type phosphatase domain"/>
    <property type="match status" value="1"/>
</dbReference>
<protein>
    <submittedName>
        <fullName evidence="1">Uncharacterized protein</fullName>
    </submittedName>
</protein>
<dbReference type="GO" id="GO:0043169">
    <property type="term" value="F:cation binding"/>
    <property type="evidence" value="ECO:0007669"/>
    <property type="project" value="InterPro"/>
</dbReference>
<sequence>MVDVVLPPFGGMSDTKINLYAVFDGHGGVETSQLASHNLHKWFLHHLHKRVLPSLSLSHSTHTPRLPSVGKDACVILMCP</sequence>
<proteinExistence type="predicted"/>
<evidence type="ECO:0000313" key="1">
    <source>
        <dbReference type="EMBL" id="KAG0576720.1"/>
    </source>
</evidence>
<dbReference type="EMBL" id="CM026425">
    <property type="protein sequence ID" value="KAG0576720.1"/>
    <property type="molecule type" value="Genomic_DNA"/>
</dbReference>
<dbReference type="SUPFAM" id="SSF81606">
    <property type="entry name" value="PP2C-like"/>
    <property type="match status" value="1"/>
</dbReference>
<dbReference type="InterPro" id="IPR036457">
    <property type="entry name" value="PPM-type-like_dom_sf"/>
</dbReference>
<comment type="caution">
    <text evidence="1">The sequence shown here is derived from an EMBL/GenBank/DDBJ whole genome shotgun (WGS) entry which is preliminary data.</text>
</comment>
<dbReference type="Proteomes" id="UP000822688">
    <property type="component" value="Chromosome 5"/>
</dbReference>
<dbReference type="InterPro" id="IPR000222">
    <property type="entry name" value="PP2C_BS"/>
</dbReference>
<dbReference type="AlphaFoldDB" id="A0A8T0HZW3"/>
<dbReference type="PROSITE" id="PS01032">
    <property type="entry name" value="PPM_1"/>
    <property type="match status" value="1"/>
</dbReference>
<keyword evidence="2" id="KW-1185">Reference proteome</keyword>
<name>A0A8T0HZW3_CERPU</name>